<sequence length="205" mass="24140">MNTMTFFQQMRTKYGDRICGIMKAIVRLNDKLAATSNQRIFLLRCRSNRIFPPHIETVLNNVPTACSINKKFKHEFNNHSHRYKKSLLNLEIKTCIEQINVTEKDISLNWDKLINIVTEQDITSFKLNTNVRFTAKFQTRKQNHIKKFTHTIRHENHKTLGNENWFVNLTQIEIPQEIKQFLSLGPKFTAPHDPKEIPVDHIISD</sequence>
<feature type="non-terminal residue" evidence="1">
    <location>
        <position position="205"/>
    </location>
</feature>
<proteinExistence type="predicted"/>
<evidence type="ECO:0000313" key="1">
    <source>
        <dbReference type="EMBL" id="JAG40746.1"/>
    </source>
</evidence>
<name>A0A0A9ZA07_LYGHE</name>
<dbReference type="AlphaFoldDB" id="A0A0A9ZA07"/>
<reference evidence="1" key="2">
    <citation type="submission" date="2014-07" db="EMBL/GenBank/DDBJ databases">
        <authorList>
            <person name="Hull J."/>
        </authorList>
    </citation>
    <scope>NUCLEOTIDE SEQUENCE</scope>
</reference>
<protein>
    <submittedName>
        <fullName evidence="1">Succinyl-diaminopimelate desuccinylase 2</fullName>
    </submittedName>
</protein>
<reference evidence="1" key="1">
    <citation type="journal article" date="2014" name="PLoS ONE">
        <title>Transcriptome-Based Identification of ABC Transporters in the Western Tarnished Plant Bug Lygus hesperus.</title>
        <authorList>
            <person name="Hull J.J."/>
            <person name="Chaney K."/>
            <person name="Geib S.M."/>
            <person name="Fabrick J.A."/>
            <person name="Brent C.S."/>
            <person name="Walsh D."/>
            <person name="Lavine L.C."/>
        </authorList>
    </citation>
    <scope>NUCLEOTIDE SEQUENCE</scope>
</reference>
<gene>
    <name evidence="1" type="primary">dapE2</name>
    <name evidence="1" type="ORF">CM83_12578</name>
</gene>
<accession>A0A0A9ZA07</accession>
<organism evidence="1">
    <name type="scientific">Lygus hesperus</name>
    <name type="common">Western plant bug</name>
    <dbReference type="NCBI Taxonomy" id="30085"/>
    <lineage>
        <taxon>Eukaryota</taxon>
        <taxon>Metazoa</taxon>
        <taxon>Ecdysozoa</taxon>
        <taxon>Arthropoda</taxon>
        <taxon>Hexapoda</taxon>
        <taxon>Insecta</taxon>
        <taxon>Pterygota</taxon>
        <taxon>Neoptera</taxon>
        <taxon>Paraneoptera</taxon>
        <taxon>Hemiptera</taxon>
        <taxon>Heteroptera</taxon>
        <taxon>Panheteroptera</taxon>
        <taxon>Cimicomorpha</taxon>
        <taxon>Miridae</taxon>
        <taxon>Mirini</taxon>
        <taxon>Lygus</taxon>
    </lineage>
</organism>
<dbReference type="EMBL" id="GBHO01002858">
    <property type="protein sequence ID" value="JAG40746.1"/>
    <property type="molecule type" value="Transcribed_RNA"/>
</dbReference>